<reference evidence="1 2" key="1">
    <citation type="submission" date="2018-10" db="EMBL/GenBank/DDBJ databases">
        <title>Genomic Encyclopedia of Archaeal and Bacterial Type Strains, Phase II (KMG-II): from individual species to whole genera.</title>
        <authorList>
            <person name="Goeker M."/>
        </authorList>
    </citation>
    <scope>NUCLEOTIDE SEQUENCE [LARGE SCALE GENOMIC DNA]</scope>
    <source>
        <strain evidence="1 2">VM1</strain>
    </source>
</reference>
<proteinExistence type="predicted"/>
<dbReference type="RefSeq" id="WP_121922421.1">
    <property type="nucleotide sequence ID" value="NZ_REFO01000010.1"/>
</dbReference>
<gene>
    <name evidence="1" type="ORF">CLV39_0264</name>
</gene>
<name>A0A3M0BMD9_9AQUI</name>
<dbReference type="AlphaFoldDB" id="A0A3M0BMD9"/>
<keyword evidence="2" id="KW-1185">Reference proteome</keyword>
<comment type="caution">
    <text evidence="1">The sequence shown here is derived from an EMBL/GenBank/DDBJ whole genome shotgun (WGS) entry which is preliminary data.</text>
</comment>
<dbReference type="Proteomes" id="UP000280842">
    <property type="component" value="Unassembled WGS sequence"/>
</dbReference>
<dbReference type="OrthoDB" id="15186at2"/>
<evidence type="ECO:0000313" key="2">
    <source>
        <dbReference type="Proteomes" id="UP000280842"/>
    </source>
</evidence>
<organism evidence="1 2">
    <name type="scientific">Hydrogenothermus marinus</name>
    <dbReference type="NCBI Taxonomy" id="133270"/>
    <lineage>
        <taxon>Bacteria</taxon>
        <taxon>Pseudomonadati</taxon>
        <taxon>Aquificota</taxon>
        <taxon>Aquificia</taxon>
        <taxon>Aquificales</taxon>
        <taxon>Hydrogenothermaceae</taxon>
        <taxon>Hydrogenothermus</taxon>
    </lineage>
</organism>
<accession>A0A3M0BMD9</accession>
<sequence length="102" mass="12037">MEKELKEKLQKVVELVKKDMANPDIDIEFCIPEVEMDSSSCNVNKEPYISVKYTIEEGDVHERKIKIRRKYTQMEPEDLANLITFYIEQFIEEIDSVEYGGE</sequence>
<dbReference type="EMBL" id="REFO01000010">
    <property type="protein sequence ID" value="RMA97644.1"/>
    <property type="molecule type" value="Genomic_DNA"/>
</dbReference>
<protein>
    <submittedName>
        <fullName evidence="1">Uncharacterized protein</fullName>
    </submittedName>
</protein>
<evidence type="ECO:0000313" key="1">
    <source>
        <dbReference type="EMBL" id="RMA97644.1"/>
    </source>
</evidence>